<organism evidence="1 2">
    <name type="scientific">Elongatibacter sediminis</name>
    <dbReference type="NCBI Taxonomy" id="3119006"/>
    <lineage>
        <taxon>Bacteria</taxon>
        <taxon>Pseudomonadati</taxon>
        <taxon>Pseudomonadota</taxon>
        <taxon>Gammaproteobacteria</taxon>
        <taxon>Chromatiales</taxon>
        <taxon>Wenzhouxiangellaceae</taxon>
        <taxon>Elongatibacter</taxon>
    </lineage>
</organism>
<dbReference type="Proteomes" id="UP001359886">
    <property type="component" value="Unassembled WGS sequence"/>
</dbReference>
<proteinExistence type="predicted"/>
<protein>
    <submittedName>
        <fullName evidence="1">Uncharacterized protein</fullName>
    </submittedName>
</protein>
<reference evidence="1 2" key="1">
    <citation type="submission" date="2024-02" db="EMBL/GenBank/DDBJ databases">
        <title>A novel Wenzhouxiangellaceae bacterium, isolated from coastal sediments.</title>
        <authorList>
            <person name="Du Z.-J."/>
            <person name="Ye Y.-Q."/>
            <person name="Zhang X.-Y."/>
        </authorList>
    </citation>
    <scope>NUCLEOTIDE SEQUENCE [LARGE SCALE GENOMIC DNA]</scope>
    <source>
        <strain evidence="1 2">CH-27</strain>
    </source>
</reference>
<name>A0AAW9R787_9GAMM</name>
<keyword evidence="2" id="KW-1185">Reference proteome</keyword>
<evidence type="ECO:0000313" key="2">
    <source>
        <dbReference type="Proteomes" id="UP001359886"/>
    </source>
</evidence>
<dbReference type="RefSeq" id="WP_354694208.1">
    <property type="nucleotide sequence ID" value="NZ_JAZHOG010000002.1"/>
</dbReference>
<dbReference type="AlphaFoldDB" id="A0AAW9R787"/>
<accession>A0AAW9R787</accession>
<evidence type="ECO:0000313" key="1">
    <source>
        <dbReference type="EMBL" id="MEJ8566890.1"/>
    </source>
</evidence>
<gene>
    <name evidence="1" type="ORF">V3330_04580</name>
</gene>
<dbReference type="EMBL" id="JAZHOG010000002">
    <property type="protein sequence ID" value="MEJ8566890.1"/>
    <property type="molecule type" value="Genomic_DNA"/>
</dbReference>
<comment type="caution">
    <text evidence="1">The sequence shown here is derived from an EMBL/GenBank/DDBJ whole genome shotgun (WGS) entry which is preliminary data.</text>
</comment>
<sequence length="104" mass="12206">MLALGEGYRFREIQGAGEQIFHIGGTSYLCGAESNLEHWDYWPLSVMYFNLKLLELPAGERFRTRFEKLLRRFESSDGVIDRFPEFAKSQRYADMQTLFAQLEN</sequence>